<protein>
    <submittedName>
        <fullName evidence="1">Uncharacterized protein</fullName>
    </submittedName>
</protein>
<dbReference type="AlphaFoldDB" id="W7M5X1"/>
<dbReference type="Proteomes" id="UP000009096">
    <property type="component" value="Chromosome 5"/>
</dbReference>
<reference evidence="1 2" key="1">
    <citation type="journal article" date="2010" name="Nature">
        <title>Comparative genomics reveals mobile pathogenicity chromosomes in Fusarium.</title>
        <authorList>
            <person name="Ma L.J."/>
            <person name="van der Does H.C."/>
            <person name="Borkovich K.A."/>
            <person name="Coleman J.J."/>
            <person name="Daboussi M.J."/>
            <person name="Di Pietro A."/>
            <person name="Dufresne M."/>
            <person name="Freitag M."/>
            <person name="Grabherr M."/>
            <person name="Henrissat B."/>
            <person name="Houterman P.M."/>
            <person name="Kang S."/>
            <person name="Shim W.B."/>
            <person name="Woloshuk C."/>
            <person name="Xie X."/>
            <person name="Xu J.R."/>
            <person name="Antoniw J."/>
            <person name="Baker S.E."/>
            <person name="Bluhm B.H."/>
            <person name="Breakspear A."/>
            <person name="Brown D.W."/>
            <person name="Butchko R.A."/>
            <person name="Chapman S."/>
            <person name="Coulson R."/>
            <person name="Coutinho P.M."/>
            <person name="Danchin E.G."/>
            <person name="Diener A."/>
            <person name="Gale L.R."/>
            <person name="Gardiner D.M."/>
            <person name="Goff S."/>
            <person name="Hammond-Kosack K.E."/>
            <person name="Hilburn K."/>
            <person name="Hua-Van A."/>
            <person name="Jonkers W."/>
            <person name="Kazan K."/>
            <person name="Kodira C.D."/>
            <person name="Koehrsen M."/>
            <person name="Kumar L."/>
            <person name="Lee Y.H."/>
            <person name="Li L."/>
            <person name="Manners J.M."/>
            <person name="Miranda-Saavedra D."/>
            <person name="Mukherjee M."/>
            <person name="Park G."/>
            <person name="Park J."/>
            <person name="Park S.Y."/>
            <person name="Proctor R.H."/>
            <person name="Regev A."/>
            <person name="Ruiz-Roldan M.C."/>
            <person name="Sain D."/>
            <person name="Sakthikumar S."/>
            <person name="Sykes S."/>
            <person name="Schwartz D.C."/>
            <person name="Turgeon B.G."/>
            <person name="Wapinski I."/>
            <person name="Yoder O."/>
            <person name="Young S."/>
            <person name="Zeng Q."/>
            <person name="Zhou S."/>
            <person name="Galagan J."/>
            <person name="Cuomo C.A."/>
            <person name="Kistler H.C."/>
            <person name="Rep M."/>
        </authorList>
    </citation>
    <scope>NUCLEOTIDE SEQUENCE [LARGE SCALE GENOMIC DNA]</scope>
    <source>
        <strain evidence="2">M3125 / FGSC 7600</strain>
    </source>
</reference>
<dbReference type="KEGG" id="fvr:FVEG_02769"/>
<name>W7M5X1_GIBM7</name>
<dbReference type="GeneID" id="30060957"/>
<dbReference type="VEuPathDB" id="FungiDB:FVEG_02769"/>
<dbReference type="EMBL" id="DS022244">
    <property type="protein sequence ID" value="EWG40327.1"/>
    <property type="molecule type" value="Genomic_DNA"/>
</dbReference>
<dbReference type="EMBL" id="CM000582">
    <property type="protein sequence ID" value="EWG40327.1"/>
    <property type="molecule type" value="Genomic_DNA"/>
</dbReference>
<proteinExistence type="predicted"/>
<evidence type="ECO:0000313" key="2">
    <source>
        <dbReference type="Proteomes" id="UP000009096"/>
    </source>
</evidence>
<accession>W7M5X1</accession>
<dbReference type="RefSeq" id="XP_018746518.1">
    <property type="nucleotide sequence ID" value="XM_018890234.1"/>
</dbReference>
<evidence type="ECO:0000313" key="1">
    <source>
        <dbReference type="EMBL" id="EWG40327.1"/>
    </source>
</evidence>
<organism evidence="1 2">
    <name type="scientific">Gibberella moniliformis (strain M3125 / FGSC 7600)</name>
    <name type="common">Maize ear and stalk rot fungus</name>
    <name type="synonym">Fusarium verticillioides</name>
    <dbReference type="NCBI Taxonomy" id="334819"/>
    <lineage>
        <taxon>Eukaryota</taxon>
        <taxon>Fungi</taxon>
        <taxon>Dikarya</taxon>
        <taxon>Ascomycota</taxon>
        <taxon>Pezizomycotina</taxon>
        <taxon>Sordariomycetes</taxon>
        <taxon>Hypocreomycetidae</taxon>
        <taxon>Hypocreales</taxon>
        <taxon>Nectriaceae</taxon>
        <taxon>Fusarium</taxon>
        <taxon>Fusarium fujikuroi species complex</taxon>
    </lineage>
</organism>
<sequence length="187" mass="20578">MLRQKKRSGIFLRAGTERRRGPYNGSRVHGTSTETMKPYKPGVCKCLGHCPSRDFDLNIHLHITWSRLTTHTALTPPAPELIVSALQLGWPMSSLQLVSSSYPATFWYKASYVLNCLRVAAEYQVLGTSCACLLERQKYGPGISLLAGQTQFPSRSSTLVNGICSGGHNKYSSMLVSPLSHISLAYS</sequence>
<gene>
    <name evidence="1" type="ORF">FVEG_02769</name>
</gene>
<keyword evidence="2" id="KW-1185">Reference proteome</keyword>